<sequence>MQANKTVKSAIVTALSVAMLGSVAAPALAQGMVEQAPATTTAQSADFSDETISAFAAAYIEVVQIGQGMQEELQGAQSAEDQQAIMQAANEEIETAVEGTPGIAVDEYNEILQVAQADDALIERINAALADLQPAMSQ</sequence>
<dbReference type="Proteomes" id="UP000646579">
    <property type="component" value="Unassembled WGS sequence"/>
</dbReference>
<gene>
    <name evidence="3" type="ORF">GCM10007989_24890</name>
</gene>
<feature type="domain" description="DUF4168" evidence="2">
    <location>
        <begin position="48"/>
        <end position="125"/>
    </location>
</feature>
<dbReference type="EMBL" id="BMZE01000002">
    <property type="protein sequence ID" value="GHA27964.1"/>
    <property type="molecule type" value="Genomic_DNA"/>
</dbReference>
<dbReference type="InterPro" id="IPR025433">
    <property type="entry name" value="DUF4168"/>
</dbReference>
<feature type="signal peptide" evidence="1">
    <location>
        <begin position="1"/>
        <end position="29"/>
    </location>
</feature>
<name>A0A918S7L9_9HYPH</name>
<dbReference type="RefSeq" id="WP_189425987.1">
    <property type="nucleotide sequence ID" value="NZ_BMZE01000002.1"/>
</dbReference>
<comment type="caution">
    <text evidence="3">The sequence shown here is derived from an EMBL/GenBank/DDBJ whole genome shotgun (WGS) entry which is preliminary data.</text>
</comment>
<organism evidence="3 4">
    <name type="scientific">Devosia pacifica</name>
    <dbReference type="NCBI Taxonomy" id="1335967"/>
    <lineage>
        <taxon>Bacteria</taxon>
        <taxon>Pseudomonadati</taxon>
        <taxon>Pseudomonadota</taxon>
        <taxon>Alphaproteobacteria</taxon>
        <taxon>Hyphomicrobiales</taxon>
        <taxon>Devosiaceae</taxon>
        <taxon>Devosia</taxon>
    </lineage>
</organism>
<reference evidence="3" key="1">
    <citation type="journal article" date="2014" name="Int. J. Syst. Evol. Microbiol.">
        <title>Complete genome sequence of Corynebacterium casei LMG S-19264T (=DSM 44701T), isolated from a smear-ripened cheese.</title>
        <authorList>
            <consortium name="US DOE Joint Genome Institute (JGI-PGF)"/>
            <person name="Walter F."/>
            <person name="Albersmeier A."/>
            <person name="Kalinowski J."/>
            <person name="Ruckert C."/>
        </authorList>
    </citation>
    <scope>NUCLEOTIDE SEQUENCE</scope>
    <source>
        <strain evidence="3">KCTC 32437</strain>
    </source>
</reference>
<reference evidence="3" key="2">
    <citation type="submission" date="2020-09" db="EMBL/GenBank/DDBJ databases">
        <authorList>
            <person name="Sun Q."/>
            <person name="Kim S."/>
        </authorList>
    </citation>
    <scope>NUCLEOTIDE SEQUENCE</scope>
    <source>
        <strain evidence="3">KCTC 32437</strain>
    </source>
</reference>
<protein>
    <recommendedName>
        <fullName evidence="2">DUF4168 domain-containing protein</fullName>
    </recommendedName>
</protein>
<dbReference type="Pfam" id="PF13767">
    <property type="entry name" value="DUF4168"/>
    <property type="match status" value="1"/>
</dbReference>
<evidence type="ECO:0000256" key="1">
    <source>
        <dbReference type="SAM" id="SignalP"/>
    </source>
</evidence>
<accession>A0A918S7L9</accession>
<evidence type="ECO:0000313" key="3">
    <source>
        <dbReference type="EMBL" id="GHA27964.1"/>
    </source>
</evidence>
<evidence type="ECO:0000259" key="2">
    <source>
        <dbReference type="Pfam" id="PF13767"/>
    </source>
</evidence>
<evidence type="ECO:0000313" key="4">
    <source>
        <dbReference type="Proteomes" id="UP000646579"/>
    </source>
</evidence>
<proteinExistence type="predicted"/>
<dbReference type="AlphaFoldDB" id="A0A918S7L9"/>
<keyword evidence="1" id="KW-0732">Signal</keyword>
<feature type="chain" id="PRO_5037689507" description="DUF4168 domain-containing protein" evidence="1">
    <location>
        <begin position="30"/>
        <end position="138"/>
    </location>
</feature>
<keyword evidence="4" id="KW-1185">Reference proteome</keyword>